<sequence length="392" mass="40791">MNITSPITTPVPQLPVQLDVTPTSPPQHSITGWGEPMDPPQPDHDTPPSAQEADQAPKVRNKRGISFFGRRFPFGGATRPTAPVSPTPSIKVPSPASVSPGPSTRVPPAPVNPTATRLQNALGGNNPGTSSTAASSSQSALDKLKGVVTRGPQTPTSGGVVSVKPVEPPKISVADVTQRLLDADRLVKAGVISTSPSTGKTIKDAFINAGVNGIVSAPINVGAYAGSVAAGEAIKGQYVPSPLPPPHLPGTAKPDPASTPQVAAPTTSDTPTPSATRHLDRVEKVVLEFANVIITLASGNTEDRLAMGDAWPKERGARLDNLEQLLSISETHMKQVAEDNGIIFKPHLEPETAPGTGGRLGVIERRYRALEKAADRIITLKDAEAKKTEASV</sequence>
<comment type="caution">
    <text evidence="2">The sequence shown here is derived from an EMBL/GenBank/DDBJ whole genome shotgun (WGS) entry which is preliminary data.</text>
</comment>
<dbReference type="Proteomes" id="UP000280395">
    <property type="component" value="Unassembled WGS sequence"/>
</dbReference>
<feature type="region of interest" description="Disordered" evidence="1">
    <location>
        <begin position="240"/>
        <end position="276"/>
    </location>
</feature>
<evidence type="ECO:0000256" key="1">
    <source>
        <dbReference type="SAM" id="MobiDB-lite"/>
    </source>
</evidence>
<evidence type="ECO:0000313" key="3">
    <source>
        <dbReference type="Proteomes" id="UP000280395"/>
    </source>
</evidence>
<dbReference type="EMBL" id="RBUA01001353">
    <property type="protein sequence ID" value="RMU44634.1"/>
    <property type="molecule type" value="Genomic_DNA"/>
</dbReference>
<dbReference type="AlphaFoldDB" id="A0A3M5UGF4"/>
<feature type="compositionally biased region" description="Low complexity" evidence="1">
    <location>
        <begin position="129"/>
        <end position="140"/>
    </location>
</feature>
<feature type="compositionally biased region" description="Polar residues" evidence="1">
    <location>
        <begin position="20"/>
        <end position="30"/>
    </location>
</feature>
<evidence type="ECO:0000313" key="2">
    <source>
        <dbReference type="EMBL" id="RMU44634.1"/>
    </source>
</evidence>
<proteinExistence type="predicted"/>
<feature type="compositionally biased region" description="Low complexity" evidence="1">
    <location>
        <begin position="92"/>
        <end position="103"/>
    </location>
</feature>
<feature type="compositionally biased region" description="Low complexity" evidence="1">
    <location>
        <begin position="263"/>
        <end position="276"/>
    </location>
</feature>
<feature type="compositionally biased region" description="Polar residues" evidence="1">
    <location>
        <begin position="1"/>
        <end position="11"/>
    </location>
</feature>
<protein>
    <submittedName>
        <fullName evidence="2">Uncharacterized protein</fullName>
    </submittedName>
</protein>
<organism evidence="2 3">
    <name type="scientific">Pseudomonas syringae pv. avii</name>
    <dbReference type="NCBI Taxonomy" id="663959"/>
    <lineage>
        <taxon>Bacteria</taxon>
        <taxon>Pseudomonadati</taxon>
        <taxon>Pseudomonadota</taxon>
        <taxon>Gammaproteobacteria</taxon>
        <taxon>Pseudomonadales</taxon>
        <taxon>Pseudomonadaceae</taxon>
        <taxon>Pseudomonas</taxon>
        <taxon>Pseudomonas syringae</taxon>
    </lineage>
</organism>
<gene>
    <name evidence="2" type="ORF">ALP29_05275</name>
</gene>
<feature type="compositionally biased region" description="Polar residues" evidence="1">
    <location>
        <begin position="113"/>
        <end position="123"/>
    </location>
</feature>
<name>A0A3M5UGF4_PSESX</name>
<reference evidence="2 3" key="1">
    <citation type="submission" date="2018-08" db="EMBL/GenBank/DDBJ databases">
        <title>Recombination of ecologically and evolutionarily significant loci maintains genetic cohesion in the Pseudomonas syringae species complex.</title>
        <authorList>
            <person name="Dillon M."/>
            <person name="Thakur S."/>
            <person name="Almeida R.N.D."/>
            <person name="Weir B.S."/>
            <person name="Guttman D.S."/>
        </authorList>
    </citation>
    <scope>NUCLEOTIDE SEQUENCE [LARGE SCALE GENOMIC DNA]</scope>
    <source>
        <strain evidence="2 3">ICMP 14479</strain>
    </source>
</reference>
<accession>A0A3M5UGF4</accession>
<feature type="region of interest" description="Disordered" evidence="1">
    <location>
        <begin position="1"/>
        <end position="143"/>
    </location>
</feature>